<accession>A0ACC2J9P2</accession>
<dbReference type="EMBL" id="JAPESX010000005">
    <property type="protein sequence ID" value="KAJ8124170.1"/>
    <property type="molecule type" value="Genomic_DNA"/>
</dbReference>
<dbReference type="Proteomes" id="UP001153334">
    <property type="component" value="Unassembled WGS sequence"/>
</dbReference>
<keyword evidence="2" id="KW-1185">Reference proteome</keyword>
<organism evidence="1 2">
    <name type="scientific">Nemania bipapillata</name>
    <dbReference type="NCBI Taxonomy" id="110536"/>
    <lineage>
        <taxon>Eukaryota</taxon>
        <taxon>Fungi</taxon>
        <taxon>Dikarya</taxon>
        <taxon>Ascomycota</taxon>
        <taxon>Pezizomycotina</taxon>
        <taxon>Sordariomycetes</taxon>
        <taxon>Xylariomycetidae</taxon>
        <taxon>Xylariales</taxon>
        <taxon>Xylariaceae</taxon>
        <taxon>Nemania</taxon>
    </lineage>
</organism>
<evidence type="ECO:0000313" key="1">
    <source>
        <dbReference type="EMBL" id="KAJ8124170.1"/>
    </source>
</evidence>
<evidence type="ECO:0000313" key="2">
    <source>
        <dbReference type="Proteomes" id="UP001153334"/>
    </source>
</evidence>
<protein>
    <submittedName>
        <fullName evidence="1">Uncharacterized protein</fullName>
    </submittedName>
</protein>
<sequence length="135" mass="15161">MNDAVASVPENGQTYMIRELGSDRVLTLVDGELTLQLNDGTRGGWHWHCEENPDGWIGFRDAVSGSYLGHNNKGGYIARAKRMDSWECFVLRPRSQGGYNLYVKHWHKLKPMGVTDGDGSTPSFREYWSPATGQV</sequence>
<gene>
    <name evidence="1" type="ORF">ONZ43_g47</name>
</gene>
<proteinExistence type="predicted"/>
<comment type="caution">
    <text evidence="1">The sequence shown here is derived from an EMBL/GenBank/DDBJ whole genome shotgun (WGS) entry which is preliminary data.</text>
</comment>
<reference evidence="1" key="1">
    <citation type="submission" date="2022-11" db="EMBL/GenBank/DDBJ databases">
        <title>Genome Sequence of Nemania bipapillata.</title>
        <authorList>
            <person name="Buettner E."/>
        </authorList>
    </citation>
    <scope>NUCLEOTIDE SEQUENCE</scope>
    <source>
        <strain evidence="1">CP14</strain>
    </source>
</reference>
<name>A0ACC2J9P2_9PEZI</name>